<organism evidence="2 3">
    <name type="scientific">Nocardioides hwasunensis</name>
    <dbReference type="NCBI Taxonomy" id="397258"/>
    <lineage>
        <taxon>Bacteria</taxon>
        <taxon>Bacillati</taxon>
        <taxon>Actinomycetota</taxon>
        <taxon>Actinomycetes</taxon>
        <taxon>Propionibacteriales</taxon>
        <taxon>Nocardioidaceae</taxon>
        <taxon>Nocardioides</taxon>
    </lineage>
</organism>
<reference evidence="2 3" key="1">
    <citation type="submission" date="2020-09" db="EMBL/GenBank/DDBJ databases">
        <title>novel species in genus Nocardioides.</title>
        <authorList>
            <person name="Zhang G."/>
        </authorList>
    </citation>
    <scope>NUCLEOTIDE SEQUENCE [LARGE SCALE GENOMIC DNA]</scope>
    <source>
        <strain evidence="2 3">19197</strain>
    </source>
</reference>
<sequence length="377" mass="40910">MTHDPAPLDAIHTWLERFIVPTEPHDLDALTLWAAHTHFLDQIDSSARLVLMSALPESGKTTALEHLERLTANPHLMANAPTAPLMARLATGQTLLIDEADMHVASGRGSHGDLYGIVNAGYRRGGSYVVLEQPPGGGAWVPTHLPVYGAVALAGISPSLPTAFASRCVFVHLSPDVRGEAEETLWGRLTHGATALGDQLTAWAKATTLPSPETVTLPTEARGRTRELYGPLMAVSLAAGGTWPDRCTHLVEQALADREADRADATEYLPPHILIIRDIYGIWHLADPDCSGFARTGDLLKGLHEYGPDAWGHLQGSRPALTPQRLGNMLRKHGIRPTQLSTGERERGYEVNAFRKAWEALDLPPIERSLSITDVPT</sequence>
<gene>
    <name evidence="2" type="ORF">IEZ25_14830</name>
</gene>
<dbReference type="RefSeq" id="WP_191200235.1">
    <property type="nucleotide sequence ID" value="NZ_BAAAPA010000006.1"/>
</dbReference>
<dbReference type="Proteomes" id="UP000649289">
    <property type="component" value="Unassembled WGS sequence"/>
</dbReference>
<dbReference type="Pfam" id="PF12307">
    <property type="entry name" value="DUF3631"/>
    <property type="match status" value="1"/>
</dbReference>
<comment type="caution">
    <text evidence="2">The sequence shown here is derived from an EMBL/GenBank/DDBJ whole genome shotgun (WGS) entry which is preliminary data.</text>
</comment>
<evidence type="ECO:0000313" key="3">
    <source>
        <dbReference type="Proteomes" id="UP000649289"/>
    </source>
</evidence>
<feature type="domain" description="DUF3631" evidence="1">
    <location>
        <begin position="190"/>
        <end position="359"/>
    </location>
</feature>
<evidence type="ECO:0000259" key="1">
    <source>
        <dbReference type="Pfam" id="PF12307"/>
    </source>
</evidence>
<keyword evidence="3" id="KW-1185">Reference proteome</keyword>
<accession>A0ABR8MIK9</accession>
<dbReference type="EMBL" id="JACXYY010000006">
    <property type="protein sequence ID" value="MBD3915897.1"/>
    <property type="molecule type" value="Genomic_DNA"/>
</dbReference>
<proteinExistence type="predicted"/>
<name>A0ABR8MIK9_9ACTN</name>
<evidence type="ECO:0000313" key="2">
    <source>
        <dbReference type="EMBL" id="MBD3915897.1"/>
    </source>
</evidence>
<protein>
    <submittedName>
        <fullName evidence="2">DUF3631 domain-containing protein</fullName>
    </submittedName>
</protein>
<dbReference type="InterPro" id="IPR022081">
    <property type="entry name" value="DUF3631"/>
</dbReference>